<accession>A0A2I0TWU8</accession>
<sequence length="295" mass="32985">MQMDWLPGDREGKQNEGITINEEEISDLLHHLDAHRSMGPDVLHPRVLKESADVLAKLLSIIYMKSWLTGEVPMDWRVANVTPIYKKGKKEDPGNYRPISLTSIPGKVMGQVILSELSWQVQDSQGIRASQHGFMKGRSCLTNLISFYDHVTRLLDRGKAVDVVYLDFCKAFDTVPSSVLLRKLANHGIDKNFETSEKSGKHALQVHEDGPPLPSLLFMQVDCHSTGRVIRLISRQDPGCGSSWSRPEKELPPSHPETAVDADFFLQAHLGWVPRGLKKDKPGSLETSAFDMKGP</sequence>
<dbReference type="CDD" id="cd01650">
    <property type="entry name" value="RT_nLTR_like"/>
    <property type="match status" value="1"/>
</dbReference>
<dbReference type="GO" id="GO:0003964">
    <property type="term" value="F:RNA-directed DNA polymerase activity"/>
    <property type="evidence" value="ECO:0007669"/>
    <property type="project" value="UniProtKB-KW"/>
</dbReference>
<reference evidence="4" key="1">
    <citation type="submission" date="2017-11" db="EMBL/GenBank/DDBJ databases">
        <authorList>
            <person name="Lima N.C."/>
            <person name="Parody-Merino A.M."/>
            <person name="Battley P.F."/>
            <person name="Fidler A.E."/>
            <person name="Prosdocimi F."/>
        </authorList>
    </citation>
    <scope>NUCLEOTIDE SEQUENCE [LARGE SCALE GENOMIC DNA]</scope>
</reference>
<name>A0A2I0TWU8_LIMLA</name>
<dbReference type="SUPFAM" id="SSF56672">
    <property type="entry name" value="DNA/RNA polymerases"/>
    <property type="match status" value="1"/>
</dbReference>
<keyword evidence="3" id="KW-0808">Transferase</keyword>
<keyword evidence="4" id="KW-1185">Reference proteome</keyword>
<dbReference type="AlphaFoldDB" id="A0A2I0TWU8"/>
<proteinExistence type="predicted"/>
<keyword evidence="3" id="KW-0695">RNA-directed DNA polymerase</keyword>
<evidence type="ECO:0000259" key="2">
    <source>
        <dbReference type="Pfam" id="PF00078"/>
    </source>
</evidence>
<reference evidence="4" key="2">
    <citation type="submission" date="2017-12" db="EMBL/GenBank/DDBJ databases">
        <title>Genome sequence of the Bar-tailed Godwit (Limosa lapponica baueri).</title>
        <authorList>
            <person name="Lima N.C.B."/>
            <person name="Parody-Merino A.M."/>
            <person name="Battley P.F."/>
            <person name="Fidler A.E."/>
            <person name="Prosdocimi F."/>
        </authorList>
    </citation>
    <scope>NUCLEOTIDE SEQUENCE [LARGE SCALE GENOMIC DNA]</scope>
</reference>
<feature type="region of interest" description="Disordered" evidence="1">
    <location>
        <begin position="276"/>
        <end position="295"/>
    </location>
</feature>
<keyword evidence="3" id="KW-0548">Nucleotidyltransferase</keyword>
<protein>
    <submittedName>
        <fullName evidence="3">Rna-directed dna polymerase from mobile element jockey-like</fullName>
    </submittedName>
</protein>
<evidence type="ECO:0000313" key="3">
    <source>
        <dbReference type="EMBL" id="PKU38251.1"/>
    </source>
</evidence>
<evidence type="ECO:0000313" key="4">
    <source>
        <dbReference type="Proteomes" id="UP000233556"/>
    </source>
</evidence>
<feature type="domain" description="Reverse transcriptase" evidence="2">
    <location>
        <begin position="89"/>
        <end position="192"/>
    </location>
</feature>
<gene>
    <name evidence="3" type="ORF">llap_11445</name>
</gene>
<dbReference type="InterPro" id="IPR000477">
    <property type="entry name" value="RT_dom"/>
</dbReference>
<dbReference type="Proteomes" id="UP000233556">
    <property type="component" value="Unassembled WGS sequence"/>
</dbReference>
<evidence type="ECO:0000256" key="1">
    <source>
        <dbReference type="SAM" id="MobiDB-lite"/>
    </source>
</evidence>
<dbReference type="Pfam" id="PF00078">
    <property type="entry name" value="RVT_1"/>
    <property type="match status" value="1"/>
</dbReference>
<organism evidence="3 4">
    <name type="scientific">Limosa lapponica baueri</name>
    <dbReference type="NCBI Taxonomy" id="1758121"/>
    <lineage>
        <taxon>Eukaryota</taxon>
        <taxon>Metazoa</taxon>
        <taxon>Chordata</taxon>
        <taxon>Craniata</taxon>
        <taxon>Vertebrata</taxon>
        <taxon>Euteleostomi</taxon>
        <taxon>Archelosauria</taxon>
        <taxon>Archosauria</taxon>
        <taxon>Dinosauria</taxon>
        <taxon>Saurischia</taxon>
        <taxon>Theropoda</taxon>
        <taxon>Coelurosauria</taxon>
        <taxon>Aves</taxon>
        <taxon>Neognathae</taxon>
        <taxon>Neoaves</taxon>
        <taxon>Charadriiformes</taxon>
        <taxon>Scolopacidae</taxon>
        <taxon>Limosa</taxon>
    </lineage>
</organism>
<feature type="region of interest" description="Disordered" evidence="1">
    <location>
        <begin position="237"/>
        <end position="256"/>
    </location>
</feature>
<dbReference type="InterPro" id="IPR043502">
    <property type="entry name" value="DNA/RNA_pol_sf"/>
</dbReference>
<dbReference type="EMBL" id="KZ506805">
    <property type="protein sequence ID" value="PKU38251.1"/>
    <property type="molecule type" value="Genomic_DNA"/>
</dbReference>
<dbReference type="PANTHER" id="PTHR33332">
    <property type="entry name" value="REVERSE TRANSCRIPTASE DOMAIN-CONTAINING PROTEIN"/>
    <property type="match status" value="1"/>
</dbReference>
<dbReference type="OrthoDB" id="416454at2759"/>